<reference evidence="1" key="2">
    <citation type="submission" date="2020-06" db="EMBL/GenBank/DDBJ databases">
        <authorList>
            <person name="Sheffer M."/>
        </authorList>
    </citation>
    <scope>NUCLEOTIDE SEQUENCE</scope>
</reference>
<protein>
    <submittedName>
        <fullName evidence="1">Uncharacterized protein</fullName>
    </submittedName>
</protein>
<proteinExistence type="predicted"/>
<comment type="caution">
    <text evidence="1">The sequence shown here is derived from an EMBL/GenBank/DDBJ whole genome shotgun (WGS) entry which is preliminary data.</text>
</comment>
<keyword evidence="2" id="KW-1185">Reference proteome</keyword>
<dbReference type="AlphaFoldDB" id="A0A8T0FRU1"/>
<organism evidence="1 2">
    <name type="scientific">Argiope bruennichi</name>
    <name type="common">Wasp spider</name>
    <name type="synonym">Aranea bruennichi</name>
    <dbReference type="NCBI Taxonomy" id="94029"/>
    <lineage>
        <taxon>Eukaryota</taxon>
        <taxon>Metazoa</taxon>
        <taxon>Ecdysozoa</taxon>
        <taxon>Arthropoda</taxon>
        <taxon>Chelicerata</taxon>
        <taxon>Arachnida</taxon>
        <taxon>Araneae</taxon>
        <taxon>Araneomorphae</taxon>
        <taxon>Entelegynae</taxon>
        <taxon>Araneoidea</taxon>
        <taxon>Araneidae</taxon>
        <taxon>Argiope</taxon>
    </lineage>
</organism>
<dbReference type="Proteomes" id="UP000807504">
    <property type="component" value="Unassembled WGS sequence"/>
</dbReference>
<evidence type="ECO:0000313" key="1">
    <source>
        <dbReference type="EMBL" id="KAF8791433.1"/>
    </source>
</evidence>
<reference evidence="1" key="1">
    <citation type="journal article" date="2020" name="bioRxiv">
        <title>Chromosome-level reference genome of the European wasp spider Argiope bruennichi: a resource for studies on range expansion and evolutionary adaptation.</title>
        <authorList>
            <person name="Sheffer M.M."/>
            <person name="Hoppe A."/>
            <person name="Krehenwinkel H."/>
            <person name="Uhl G."/>
            <person name="Kuss A.W."/>
            <person name="Jensen L."/>
            <person name="Jensen C."/>
            <person name="Gillespie R.G."/>
            <person name="Hoff K.J."/>
            <person name="Prost S."/>
        </authorList>
    </citation>
    <scope>NUCLEOTIDE SEQUENCE</scope>
</reference>
<gene>
    <name evidence="1" type="ORF">HNY73_006297</name>
</gene>
<sequence>MINLARAGFGPQPGCRRRDNYRIHNEQLQPIESTTASALFGRRAGSKLQQGWIWSITGFVDLAYLQILRKELIEILLDYVNKDWASSMEACGRWSRCIMLIKESLAWLLLPQAIESAETIVELPSCELCRGRLQEVGGDLSDLKGVFLIV</sequence>
<dbReference type="EMBL" id="JABXBU010000011">
    <property type="protein sequence ID" value="KAF8791433.1"/>
    <property type="molecule type" value="Genomic_DNA"/>
</dbReference>
<evidence type="ECO:0000313" key="2">
    <source>
        <dbReference type="Proteomes" id="UP000807504"/>
    </source>
</evidence>
<name>A0A8T0FRU1_ARGBR</name>
<accession>A0A8T0FRU1</accession>